<gene>
    <name evidence="7" type="ORF">DKX38_025633</name>
</gene>
<evidence type="ECO:0000313" key="7">
    <source>
        <dbReference type="EMBL" id="KAB5521314.1"/>
    </source>
</evidence>
<dbReference type="InterPro" id="IPR055414">
    <property type="entry name" value="LRR_R13L4/SHOC2-like"/>
</dbReference>
<dbReference type="Pfam" id="PF23598">
    <property type="entry name" value="LRR_14"/>
    <property type="match status" value="1"/>
</dbReference>
<keyword evidence="3" id="KW-0611">Plant defense</keyword>
<dbReference type="Pfam" id="PF25019">
    <property type="entry name" value="LRR_R13L1-DRL21"/>
    <property type="match status" value="1"/>
</dbReference>
<proteinExistence type="predicted"/>
<dbReference type="Pfam" id="PF18052">
    <property type="entry name" value="Rx_N"/>
    <property type="match status" value="1"/>
</dbReference>
<feature type="domain" description="Disease resistance R13L4/SHOC-2-like LRR" evidence="5">
    <location>
        <begin position="270"/>
        <end position="351"/>
    </location>
</feature>
<keyword evidence="8" id="KW-1185">Reference proteome</keyword>
<keyword evidence="1" id="KW-0677">Repeat</keyword>
<dbReference type="InterPro" id="IPR041118">
    <property type="entry name" value="Rx_N"/>
</dbReference>
<dbReference type="GO" id="GO:0006952">
    <property type="term" value="P:defense response"/>
    <property type="evidence" value="ECO:0007669"/>
    <property type="project" value="UniProtKB-KW"/>
</dbReference>
<feature type="domain" description="R13L1/DRL21-like LRR repeat region" evidence="6">
    <location>
        <begin position="431"/>
        <end position="553"/>
    </location>
</feature>
<evidence type="ECO:0000256" key="1">
    <source>
        <dbReference type="ARBA" id="ARBA00022737"/>
    </source>
</evidence>
<dbReference type="PANTHER" id="PTHR47186">
    <property type="entry name" value="LEUCINE-RICH REPEAT-CONTAINING PROTEIN 57"/>
    <property type="match status" value="1"/>
</dbReference>
<sequence>MAGALVGGSFLSAFLQVLFDRMASREFVDFFRGQNLSDELLMRLKITIRSINRLLDDAEEKQITNRDVQMWLDDLKEAVYEADDLLDEIAYEGLRSEIETYPQTNNIAMWRNFLSSRSPFNKRIMRMKVKLKKILDRLKHLVEQKDALGLGENIGEKPSLHKTPTTSLVDESGVFGRSNDKEVLVKLLLSDNAYGRNLAKLVSGEFCYTLGDANGLKLAKKTRHLSYVRAKHGNLKKFEGTYETKFLRTFLLMEQSQELDHNENAAMHDLLPTLRRLRVLSLPQYSYVQELPDSIGNLKHLRYLNLFQASLKNLPRIIHALYNLQTLILRECKDLVELPDSIGNLKHLQHLDLFGTSIRTLPNCVIGLRNLETLILCQCKDLIVLPTNLGSLINLHHLDIRETNLKEMPLQMGNLKNLRILTRFINTGSRIKELGELQHLRGTLEIWNLQNVVDALDALTANLKGKKHLEDLQLRWHGDTDDAFHERDVLEQLQPHTNVEYISIIGYGGPTFPEWVGDSSFSNVVSLTLSECKRCSSLPPLGQLPSLKYLLVQALCGVVVIGTEFYGSCMNPFRNLEEFRFERMPHLQEWICSEGGAFPVLRELYIKQCPNISKALPSHLPSLTTLEIEGCQQLAAALPTTPSICRLKLDDESRDVLVTKLPSGLHGLRVDGFNPISSLLEGTERMGVPSTNLEDIEIRNCGSLVSFPLQMFSKLKSFQISECPNLESLDAYERSPENFTRSCLKISVCPDLTLLRLWNCSNVRSLPRCMHSLLPSLEILQLVNCPELVSFPEGGLPAKLQSLQIRNCRKLIAGRMEWNLQALQCLSHFSFGEYEDIESFPEKTLLPTTLITLGIWDLQNLKSLDYEGLQHLTSLTQMRISHCPDLQSMPEEGLPSSLSSLIISQCPLLEQRCHNKGEDWPKISHIPDIDINWDS</sequence>
<evidence type="ECO:0000256" key="2">
    <source>
        <dbReference type="ARBA" id="ARBA00022741"/>
    </source>
</evidence>
<dbReference type="Gene3D" id="1.20.5.4130">
    <property type="match status" value="1"/>
</dbReference>
<accession>A0A5N5JT86</accession>
<evidence type="ECO:0000256" key="3">
    <source>
        <dbReference type="ARBA" id="ARBA00022821"/>
    </source>
</evidence>
<protein>
    <submittedName>
        <fullName evidence="7">Uncharacterized protein</fullName>
    </submittedName>
</protein>
<reference evidence="8" key="1">
    <citation type="journal article" date="2019" name="Gigascience">
        <title>De novo genome assembly of the endangered Acer yangbiense, a plant species with extremely small populations endemic to Yunnan Province, China.</title>
        <authorList>
            <person name="Yang J."/>
            <person name="Wariss H.M."/>
            <person name="Tao L."/>
            <person name="Zhang R."/>
            <person name="Yun Q."/>
            <person name="Hollingsworth P."/>
            <person name="Dao Z."/>
            <person name="Luo G."/>
            <person name="Guo H."/>
            <person name="Ma Y."/>
            <person name="Sun W."/>
        </authorList>
    </citation>
    <scope>NUCLEOTIDE SEQUENCE [LARGE SCALE GENOMIC DNA]</scope>
    <source>
        <strain evidence="8">cv. br00</strain>
    </source>
</reference>
<dbReference type="InterPro" id="IPR056789">
    <property type="entry name" value="LRR_R13L1-DRL21"/>
</dbReference>
<organism evidence="7 8">
    <name type="scientific">Salix brachista</name>
    <dbReference type="NCBI Taxonomy" id="2182728"/>
    <lineage>
        <taxon>Eukaryota</taxon>
        <taxon>Viridiplantae</taxon>
        <taxon>Streptophyta</taxon>
        <taxon>Embryophyta</taxon>
        <taxon>Tracheophyta</taxon>
        <taxon>Spermatophyta</taxon>
        <taxon>Magnoliopsida</taxon>
        <taxon>eudicotyledons</taxon>
        <taxon>Gunneridae</taxon>
        <taxon>Pentapetalae</taxon>
        <taxon>rosids</taxon>
        <taxon>fabids</taxon>
        <taxon>Malpighiales</taxon>
        <taxon>Salicaceae</taxon>
        <taxon>Saliceae</taxon>
        <taxon>Salix</taxon>
    </lineage>
</organism>
<dbReference type="InterPro" id="IPR032675">
    <property type="entry name" value="LRR_dom_sf"/>
</dbReference>
<dbReference type="Gene3D" id="3.80.10.10">
    <property type="entry name" value="Ribonuclease Inhibitor"/>
    <property type="match status" value="3"/>
</dbReference>
<evidence type="ECO:0000313" key="8">
    <source>
        <dbReference type="Proteomes" id="UP000326939"/>
    </source>
</evidence>
<dbReference type="GO" id="GO:0000166">
    <property type="term" value="F:nucleotide binding"/>
    <property type="evidence" value="ECO:0007669"/>
    <property type="project" value="UniProtKB-KW"/>
</dbReference>
<feature type="domain" description="Disease resistance N-terminal" evidence="4">
    <location>
        <begin position="10"/>
        <end position="102"/>
    </location>
</feature>
<evidence type="ECO:0000259" key="4">
    <source>
        <dbReference type="Pfam" id="PF18052"/>
    </source>
</evidence>
<dbReference type="PANTHER" id="PTHR47186:SF26">
    <property type="entry name" value="LEUCINE-RICH REPEAT DOMAIN, L DOMAIN-CONTAINING PROTEIN-RELATED"/>
    <property type="match status" value="1"/>
</dbReference>
<comment type="caution">
    <text evidence="7">The sequence shown here is derived from an EMBL/GenBank/DDBJ whole genome shotgun (WGS) entry which is preliminary data.</text>
</comment>
<keyword evidence="2" id="KW-0547">Nucleotide-binding</keyword>
<dbReference type="AlphaFoldDB" id="A0A5N5JT86"/>
<dbReference type="SUPFAM" id="SSF52047">
    <property type="entry name" value="RNI-like"/>
    <property type="match status" value="1"/>
</dbReference>
<dbReference type="EMBL" id="VDCV01000016">
    <property type="protein sequence ID" value="KAB5521314.1"/>
    <property type="molecule type" value="Genomic_DNA"/>
</dbReference>
<dbReference type="SUPFAM" id="SSF52058">
    <property type="entry name" value="L domain-like"/>
    <property type="match status" value="1"/>
</dbReference>
<evidence type="ECO:0000259" key="6">
    <source>
        <dbReference type="Pfam" id="PF25019"/>
    </source>
</evidence>
<dbReference type="Proteomes" id="UP000326939">
    <property type="component" value="Chromosome 16"/>
</dbReference>
<evidence type="ECO:0000259" key="5">
    <source>
        <dbReference type="Pfam" id="PF23598"/>
    </source>
</evidence>
<name>A0A5N5JT86_9ROSI</name>